<evidence type="ECO:0000256" key="1">
    <source>
        <dbReference type="ARBA" id="ARBA00004117"/>
    </source>
</evidence>
<dbReference type="Pfam" id="PF06429">
    <property type="entry name" value="Flg_bbr_C"/>
    <property type="match status" value="1"/>
</dbReference>
<reference evidence="12 13" key="1">
    <citation type="submission" date="2024-09" db="EMBL/GenBank/DDBJ databases">
        <authorList>
            <person name="Zhang Z.-H."/>
        </authorList>
    </citation>
    <scope>NUCLEOTIDE SEQUENCE [LARGE SCALE GENOMIC DNA]</scope>
    <source>
        <strain evidence="12 13">HHTR114</strain>
    </source>
</reference>
<comment type="subunit">
    <text evidence="5 8">The basal body constitutes a major portion of the flagellar organelle and consists of four rings (L,P,S, and M) mounted on a central rod. The rod consists of about 26 subunits of FlgG in the distal portion, and FlgB, FlgC and FlgF are thought to build up the proximal portion of the rod with about 6 subunits each.</text>
</comment>
<dbReference type="InterPro" id="IPR012834">
    <property type="entry name" value="FlgG_G_neg"/>
</dbReference>
<dbReference type="EMBL" id="JBHPON010000001">
    <property type="protein sequence ID" value="MFC6033943.1"/>
    <property type="molecule type" value="Genomic_DNA"/>
</dbReference>
<evidence type="ECO:0000256" key="3">
    <source>
        <dbReference type="ARBA" id="ARBA00017948"/>
    </source>
</evidence>
<dbReference type="PANTHER" id="PTHR30435">
    <property type="entry name" value="FLAGELLAR PROTEIN"/>
    <property type="match status" value="1"/>
</dbReference>
<sequence>MQALRIAATGMDAQQKRVEVVSNNIANMSTTAYDARRAEFADLHYQQLRAPGAISSSTGLVVPSGVEIGLGVRTAAVSVNHAQGSLRQTGGDLDLAVEGHGYFEVTLPSGDPAFTRDGTFKKTGEGLIVNNDGYPLAGNITIPQDARSITINNSGEVFVYFDGQTAGQQIGTLTLTTFVNEKGLEALGGNLYRETQASGSPLQGEPGLDGRGTLRQGFLEESSVDVVAQIADMIEAQRGYELNSKVISAADEMLSSATRIR</sequence>
<dbReference type="InterPro" id="IPR037925">
    <property type="entry name" value="FlgE/F/G-like"/>
</dbReference>
<keyword evidence="13" id="KW-1185">Reference proteome</keyword>
<dbReference type="InterPro" id="IPR001444">
    <property type="entry name" value="Flag_bb_rod_N"/>
</dbReference>
<keyword evidence="12" id="KW-0966">Cell projection</keyword>
<dbReference type="Proteomes" id="UP001596116">
    <property type="component" value="Unassembled WGS sequence"/>
</dbReference>
<feature type="domain" description="Flagellar basal-body/hook protein C-terminal" evidence="10">
    <location>
        <begin position="215"/>
        <end position="259"/>
    </location>
</feature>
<accession>A0ABW1KQA5</accession>
<dbReference type="NCBIfam" id="TIGR03506">
    <property type="entry name" value="FlgEFG_subfam"/>
    <property type="match status" value="2"/>
</dbReference>
<dbReference type="InterPro" id="IPR019776">
    <property type="entry name" value="Flagellar_basal_body_rod_CS"/>
</dbReference>
<proteinExistence type="inferred from homology"/>
<dbReference type="NCBIfam" id="TIGR02488">
    <property type="entry name" value="flgG_G_neg"/>
    <property type="match status" value="1"/>
</dbReference>
<protein>
    <recommendedName>
        <fullName evidence="3 7">Flagellar basal-body rod protein FlgG</fullName>
    </recommendedName>
    <alternativeName>
        <fullName evidence="6 8">Distal rod protein</fullName>
    </alternativeName>
</protein>
<dbReference type="RefSeq" id="WP_379880771.1">
    <property type="nucleotide sequence ID" value="NZ_JBHPON010000001.1"/>
</dbReference>
<feature type="domain" description="Flagellar hook protein FlgE/F/G-like D1" evidence="11">
    <location>
        <begin position="96"/>
        <end position="159"/>
    </location>
</feature>
<gene>
    <name evidence="12" type="primary">flgG</name>
    <name evidence="12" type="ORF">ACFMB1_00205</name>
</gene>
<dbReference type="Pfam" id="PF00460">
    <property type="entry name" value="Flg_bb_rod"/>
    <property type="match status" value="1"/>
</dbReference>
<comment type="similarity">
    <text evidence="2 8">Belongs to the flagella basal body rod proteins family.</text>
</comment>
<dbReference type="Pfam" id="PF22692">
    <property type="entry name" value="LlgE_F_G_D1"/>
    <property type="match status" value="1"/>
</dbReference>
<feature type="domain" description="Flagellar basal body rod protein N-terminal" evidence="9">
    <location>
        <begin position="4"/>
        <end position="33"/>
    </location>
</feature>
<dbReference type="PANTHER" id="PTHR30435:SF19">
    <property type="entry name" value="FLAGELLAR BASAL-BODY ROD PROTEIN FLGG"/>
    <property type="match status" value="1"/>
</dbReference>
<dbReference type="InterPro" id="IPR010930">
    <property type="entry name" value="Flg_bb/hook_C_dom"/>
</dbReference>
<evidence type="ECO:0000313" key="12">
    <source>
        <dbReference type="EMBL" id="MFC6033943.1"/>
    </source>
</evidence>
<evidence type="ECO:0000259" key="11">
    <source>
        <dbReference type="Pfam" id="PF22692"/>
    </source>
</evidence>
<evidence type="ECO:0000256" key="7">
    <source>
        <dbReference type="NCBIfam" id="TIGR02488"/>
    </source>
</evidence>
<name>A0ABW1KQA5_9PROT</name>
<evidence type="ECO:0000259" key="9">
    <source>
        <dbReference type="Pfam" id="PF00460"/>
    </source>
</evidence>
<evidence type="ECO:0000313" key="13">
    <source>
        <dbReference type="Proteomes" id="UP001596116"/>
    </source>
</evidence>
<evidence type="ECO:0000256" key="5">
    <source>
        <dbReference type="ARBA" id="ARBA00025933"/>
    </source>
</evidence>
<evidence type="ECO:0000256" key="8">
    <source>
        <dbReference type="RuleBase" id="RU362116"/>
    </source>
</evidence>
<organism evidence="12 13">
    <name type="scientific">Hyphococcus aureus</name>
    <dbReference type="NCBI Taxonomy" id="2666033"/>
    <lineage>
        <taxon>Bacteria</taxon>
        <taxon>Pseudomonadati</taxon>
        <taxon>Pseudomonadota</taxon>
        <taxon>Alphaproteobacteria</taxon>
        <taxon>Parvularculales</taxon>
        <taxon>Parvularculaceae</taxon>
        <taxon>Hyphococcus</taxon>
    </lineage>
</organism>
<dbReference type="InterPro" id="IPR053967">
    <property type="entry name" value="LlgE_F_G-like_D1"/>
</dbReference>
<comment type="caution">
    <text evidence="12">The sequence shown here is derived from an EMBL/GenBank/DDBJ whole genome shotgun (WGS) entry which is preliminary data.</text>
</comment>
<evidence type="ECO:0000256" key="4">
    <source>
        <dbReference type="ARBA" id="ARBA00023143"/>
    </source>
</evidence>
<dbReference type="SUPFAM" id="SSF117143">
    <property type="entry name" value="Flagellar hook protein flgE"/>
    <property type="match status" value="1"/>
</dbReference>
<evidence type="ECO:0000259" key="10">
    <source>
        <dbReference type="Pfam" id="PF06429"/>
    </source>
</evidence>
<dbReference type="InterPro" id="IPR020013">
    <property type="entry name" value="Flagellar_FlgE/F/G"/>
</dbReference>
<evidence type="ECO:0000256" key="2">
    <source>
        <dbReference type="ARBA" id="ARBA00009677"/>
    </source>
</evidence>
<keyword evidence="12" id="KW-0282">Flagellum</keyword>
<evidence type="ECO:0000256" key="6">
    <source>
        <dbReference type="ARBA" id="ARBA00032912"/>
    </source>
</evidence>
<keyword evidence="4 8" id="KW-0975">Bacterial flagellum</keyword>
<comment type="subcellular location">
    <subcellularLocation>
        <location evidence="1 8">Bacterial flagellum basal body</location>
    </subcellularLocation>
</comment>
<keyword evidence="12" id="KW-0969">Cilium</keyword>
<dbReference type="PROSITE" id="PS00588">
    <property type="entry name" value="FLAGELLA_BB_ROD"/>
    <property type="match status" value="1"/>
</dbReference>